<protein>
    <submittedName>
        <fullName evidence="1">Uncharacterized protein</fullName>
    </submittedName>
</protein>
<dbReference type="EMBL" id="HACM01001052">
    <property type="protein sequence ID" value="CRZ01494.1"/>
    <property type="molecule type" value="Transcribed_RNA"/>
</dbReference>
<sequence length="109" mass="11886">LDLNSSVLIYFKTMSIYGTTGIIISYVHLNSETEASPQSLMVGRSKISSQTSVSPIVDFDSITIGSVSVSNASVELLLRLCCHTPFRSSRICLRAVLFPTIISDWNQVG</sequence>
<accession>A0A0H5R124</accession>
<dbReference type="AlphaFoldDB" id="A0A0H5R124"/>
<reference evidence="1" key="1">
    <citation type="submission" date="2015-04" db="EMBL/GenBank/DDBJ databases">
        <title>The genome sequence of the plant pathogenic Rhizarian Plasmodiophora brassicae reveals insights in its biotrophic life cycle and the origin of chitin synthesis.</title>
        <authorList>
            <person name="Schwelm A."/>
            <person name="Fogelqvist J."/>
            <person name="Knaust A."/>
            <person name="Julke S."/>
            <person name="Lilja T."/>
            <person name="Dhandapani V."/>
            <person name="Bonilla-Rosso G."/>
            <person name="Karlsson M."/>
            <person name="Shevchenko A."/>
            <person name="Choi S.R."/>
            <person name="Kim H.G."/>
            <person name="Park J.Y."/>
            <person name="Lim Y.P."/>
            <person name="Ludwig-Muller J."/>
            <person name="Dixelius C."/>
        </authorList>
    </citation>
    <scope>NUCLEOTIDE SEQUENCE</scope>
    <source>
        <tissue evidence="1">Potato root galls</tissue>
    </source>
</reference>
<feature type="non-terminal residue" evidence="1">
    <location>
        <position position="1"/>
    </location>
</feature>
<evidence type="ECO:0000313" key="1">
    <source>
        <dbReference type="EMBL" id="CRZ01494.1"/>
    </source>
</evidence>
<organism evidence="1">
    <name type="scientific">Spongospora subterranea</name>
    <dbReference type="NCBI Taxonomy" id="70186"/>
    <lineage>
        <taxon>Eukaryota</taxon>
        <taxon>Sar</taxon>
        <taxon>Rhizaria</taxon>
        <taxon>Endomyxa</taxon>
        <taxon>Phytomyxea</taxon>
        <taxon>Plasmodiophorida</taxon>
        <taxon>Plasmodiophoridae</taxon>
        <taxon>Spongospora</taxon>
    </lineage>
</organism>
<name>A0A0H5R124_9EUKA</name>
<proteinExistence type="predicted"/>